<sequence>MRKVHRTWRDSEPSSISLQVHVSKGCTLGPSVYWKRCVLAATCDPEQTTHSFFPPNVRGAAPSLDSVSCVVQISQNPRDLLKKKKKKISQARLVYEATETHFI</sequence>
<evidence type="ECO:0000313" key="2">
    <source>
        <dbReference type="Proteomes" id="UP000825935"/>
    </source>
</evidence>
<name>A0A8T2SZT2_CERRI</name>
<evidence type="ECO:0000313" key="1">
    <source>
        <dbReference type="EMBL" id="KAH7387628.1"/>
    </source>
</evidence>
<comment type="caution">
    <text evidence="1">The sequence shown here is derived from an EMBL/GenBank/DDBJ whole genome shotgun (WGS) entry which is preliminary data.</text>
</comment>
<proteinExistence type="predicted"/>
<dbReference type="AlphaFoldDB" id="A0A8T2SZT2"/>
<dbReference type="EMBL" id="CM035421">
    <property type="protein sequence ID" value="KAH7387628.1"/>
    <property type="molecule type" value="Genomic_DNA"/>
</dbReference>
<keyword evidence="2" id="KW-1185">Reference proteome</keyword>
<organism evidence="1 2">
    <name type="scientific">Ceratopteris richardii</name>
    <name type="common">Triangle waterfern</name>
    <dbReference type="NCBI Taxonomy" id="49495"/>
    <lineage>
        <taxon>Eukaryota</taxon>
        <taxon>Viridiplantae</taxon>
        <taxon>Streptophyta</taxon>
        <taxon>Embryophyta</taxon>
        <taxon>Tracheophyta</taxon>
        <taxon>Polypodiopsida</taxon>
        <taxon>Polypodiidae</taxon>
        <taxon>Polypodiales</taxon>
        <taxon>Pteridineae</taxon>
        <taxon>Pteridaceae</taxon>
        <taxon>Parkerioideae</taxon>
        <taxon>Ceratopteris</taxon>
    </lineage>
</organism>
<dbReference type="Proteomes" id="UP000825935">
    <property type="component" value="Chromosome 16"/>
</dbReference>
<gene>
    <name evidence="1" type="ORF">KP509_16G033500</name>
</gene>
<accession>A0A8T2SZT2</accession>
<reference evidence="1" key="1">
    <citation type="submission" date="2021-08" db="EMBL/GenBank/DDBJ databases">
        <title>WGS assembly of Ceratopteris richardii.</title>
        <authorList>
            <person name="Marchant D.B."/>
            <person name="Chen G."/>
            <person name="Jenkins J."/>
            <person name="Shu S."/>
            <person name="Leebens-Mack J."/>
            <person name="Grimwood J."/>
            <person name="Schmutz J."/>
            <person name="Soltis P."/>
            <person name="Soltis D."/>
            <person name="Chen Z.-H."/>
        </authorList>
    </citation>
    <scope>NUCLEOTIDE SEQUENCE</scope>
    <source>
        <strain evidence="1">Whitten #5841</strain>
        <tissue evidence="1">Leaf</tissue>
    </source>
</reference>
<protein>
    <submittedName>
        <fullName evidence="1">Uncharacterized protein</fullName>
    </submittedName>
</protein>